<organism evidence="1 2">
    <name type="scientific">Nonomuraea spiralis</name>
    <dbReference type="NCBI Taxonomy" id="46182"/>
    <lineage>
        <taxon>Bacteria</taxon>
        <taxon>Bacillati</taxon>
        <taxon>Actinomycetota</taxon>
        <taxon>Actinomycetes</taxon>
        <taxon>Streptosporangiales</taxon>
        <taxon>Streptosporangiaceae</taxon>
        <taxon>Nonomuraea</taxon>
    </lineage>
</organism>
<name>A0ABV5IHT2_9ACTN</name>
<evidence type="ECO:0000313" key="1">
    <source>
        <dbReference type="EMBL" id="MFB9204103.1"/>
    </source>
</evidence>
<comment type="caution">
    <text evidence="1">The sequence shown here is derived from an EMBL/GenBank/DDBJ whole genome shotgun (WGS) entry which is preliminary data.</text>
</comment>
<keyword evidence="2" id="KW-1185">Reference proteome</keyword>
<dbReference type="Proteomes" id="UP001589647">
    <property type="component" value="Unassembled WGS sequence"/>
</dbReference>
<evidence type="ECO:0008006" key="3">
    <source>
        <dbReference type="Google" id="ProtNLM"/>
    </source>
</evidence>
<dbReference type="EMBL" id="JBHMEI010000016">
    <property type="protein sequence ID" value="MFB9204103.1"/>
    <property type="molecule type" value="Genomic_DNA"/>
</dbReference>
<sequence length="159" mass="17839">MAAYGPAMDNNFDFFVGTWTSRQRRLRKVLAGSDEWYEFTGHTRCWSVLDGAGNIDEVTFPSEGAAGVTLRLYDKAADEWALYWAGSATGMSLPPVVGRFDATGRGEFTCDDVYDGRPIKVAYIWSDITEGSCRWEQRFSPDGGTTWETNWIADFTRTS</sequence>
<proteinExistence type="predicted"/>
<gene>
    <name evidence="1" type="ORF">ACFFV7_23120</name>
</gene>
<reference evidence="1 2" key="1">
    <citation type="submission" date="2024-09" db="EMBL/GenBank/DDBJ databases">
        <authorList>
            <person name="Sun Q."/>
            <person name="Mori K."/>
        </authorList>
    </citation>
    <scope>NUCLEOTIDE SEQUENCE [LARGE SCALE GENOMIC DNA]</scope>
    <source>
        <strain evidence="1 2">CCM 3426</strain>
    </source>
</reference>
<accession>A0ABV5IHT2</accession>
<protein>
    <recommendedName>
        <fullName evidence="3">DUF1579 domain-containing protein</fullName>
    </recommendedName>
</protein>
<evidence type="ECO:0000313" key="2">
    <source>
        <dbReference type="Proteomes" id="UP001589647"/>
    </source>
</evidence>
<dbReference type="RefSeq" id="WP_379478609.1">
    <property type="nucleotide sequence ID" value="NZ_JBHMEI010000016.1"/>
</dbReference>